<dbReference type="Proteomes" id="UP001519295">
    <property type="component" value="Unassembled WGS sequence"/>
</dbReference>
<name>A0ABS4W559_9PSEU</name>
<evidence type="ECO:0000313" key="1">
    <source>
        <dbReference type="EMBL" id="MBP2371290.1"/>
    </source>
</evidence>
<sequence length="88" mass="8884">MILLVQVLSAEIVGAGSASSPVSGVRVGGGAGSTQDVEPEAAAAIGPLVVLLGEDIPTSRMSESRSGKTLATVRPDERLAVLRAVMRT</sequence>
<keyword evidence="2" id="KW-1185">Reference proteome</keyword>
<evidence type="ECO:0000313" key="2">
    <source>
        <dbReference type="Proteomes" id="UP001519295"/>
    </source>
</evidence>
<proteinExistence type="predicted"/>
<dbReference type="EMBL" id="JAGINU010000002">
    <property type="protein sequence ID" value="MBP2371290.1"/>
    <property type="molecule type" value="Genomic_DNA"/>
</dbReference>
<protein>
    <recommendedName>
        <fullName evidence="3">Secreted protein</fullName>
    </recommendedName>
</protein>
<comment type="caution">
    <text evidence="1">The sequence shown here is derived from an EMBL/GenBank/DDBJ whole genome shotgun (WGS) entry which is preliminary data.</text>
</comment>
<accession>A0ABS4W559</accession>
<evidence type="ECO:0008006" key="3">
    <source>
        <dbReference type="Google" id="ProtNLM"/>
    </source>
</evidence>
<gene>
    <name evidence="1" type="ORF">JOF36_007063</name>
</gene>
<organism evidence="1 2">
    <name type="scientific">Pseudonocardia parietis</name>
    <dbReference type="NCBI Taxonomy" id="570936"/>
    <lineage>
        <taxon>Bacteria</taxon>
        <taxon>Bacillati</taxon>
        <taxon>Actinomycetota</taxon>
        <taxon>Actinomycetes</taxon>
        <taxon>Pseudonocardiales</taxon>
        <taxon>Pseudonocardiaceae</taxon>
        <taxon>Pseudonocardia</taxon>
    </lineage>
</organism>
<reference evidence="1 2" key="1">
    <citation type="submission" date="2021-03" db="EMBL/GenBank/DDBJ databases">
        <title>Sequencing the genomes of 1000 actinobacteria strains.</title>
        <authorList>
            <person name="Klenk H.-P."/>
        </authorList>
    </citation>
    <scope>NUCLEOTIDE SEQUENCE [LARGE SCALE GENOMIC DNA]</scope>
    <source>
        <strain evidence="1 2">DSM 45256</strain>
    </source>
</reference>